<name>A0AA37U935_9MICO</name>
<dbReference type="AlphaFoldDB" id="A0AA37U935"/>
<proteinExistence type="predicted"/>
<organism evidence="1 2">
    <name type="scientific">Arenivirga flava</name>
    <dbReference type="NCBI Taxonomy" id="1930060"/>
    <lineage>
        <taxon>Bacteria</taxon>
        <taxon>Bacillati</taxon>
        <taxon>Actinomycetota</taxon>
        <taxon>Actinomycetes</taxon>
        <taxon>Micrococcales</taxon>
        <taxon>Microbacteriaceae</taxon>
        <taxon>Arenivirga</taxon>
    </lineage>
</organism>
<keyword evidence="2" id="KW-1185">Reference proteome</keyword>
<dbReference type="Proteomes" id="UP001157160">
    <property type="component" value="Unassembled WGS sequence"/>
</dbReference>
<accession>A0AA37U935</accession>
<protein>
    <submittedName>
        <fullName evidence="1">Uncharacterized protein</fullName>
    </submittedName>
</protein>
<comment type="caution">
    <text evidence="1">The sequence shown here is derived from an EMBL/GenBank/DDBJ whole genome shotgun (WGS) entry which is preliminary data.</text>
</comment>
<gene>
    <name evidence="1" type="ORF">GCM10025874_03070</name>
</gene>
<dbReference type="RefSeq" id="WP_284229322.1">
    <property type="nucleotide sequence ID" value="NZ_BSUL01000001.1"/>
</dbReference>
<sequence>MATVVWQGIVVSTTPGVEGVEVYGVGGRRFDFPPAVQEAIRRAAFPEKETTNADEDA</sequence>
<reference evidence="1 2" key="1">
    <citation type="journal article" date="2014" name="Int. J. Syst. Evol. Microbiol.">
        <title>Complete genome sequence of Corynebacterium casei LMG S-19264T (=DSM 44701T), isolated from a smear-ripened cheese.</title>
        <authorList>
            <consortium name="US DOE Joint Genome Institute (JGI-PGF)"/>
            <person name="Walter F."/>
            <person name="Albersmeier A."/>
            <person name="Kalinowski J."/>
            <person name="Ruckert C."/>
        </authorList>
    </citation>
    <scope>NUCLEOTIDE SEQUENCE [LARGE SCALE GENOMIC DNA]</scope>
    <source>
        <strain evidence="1 2">NBRC 112289</strain>
    </source>
</reference>
<evidence type="ECO:0000313" key="1">
    <source>
        <dbReference type="EMBL" id="GMA27054.1"/>
    </source>
</evidence>
<dbReference type="EMBL" id="BSUL01000001">
    <property type="protein sequence ID" value="GMA27054.1"/>
    <property type="molecule type" value="Genomic_DNA"/>
</dbReference>
<evidence type="ECO:0000313" key="2">
    <source>
        <dbReference type="Proteomes" id="UP001157160"/>
    </source>
</evidence>